<dbReference type="Proteomes" id="UP000472277">
    <property type="component" value="Chromosome 32"/>
</dbReference>
<dbReference type="Ensembl" id="ENSSTUT00000045614.1">
    <property type="protein sequence ID" value="ENSSTUP00000043697.1"/>
    <property type="gene ID" value="ENSSTUG00000017625.1"/>
</dbReference>
<feature type="coiled-coil region" evidence="7">
    <location>
        <begin position="179"/>
        <end position="424"/>
    </location>
</feature>
<dbReference type="AlphaFoldDB" id="A0A673ZA74"/>
<comment type="subcellular location">
    <subcellularLocation>
        <location evidence="1">Cytoplasm</location>
        <location evidence="1">Cytoskeleton</location>
    </subcellularLocation>
</comment>
<keyword evidence="6" id="KW-0206">Cytoskeleton</keyword>
<evidence type="ECO:0000259" key="9">
    <source>
        <dbReference type="PROSITE" id="PS50021"/>
    </source>
</evidence>
<keyword evidence="3" id="KW-0963">Cytoplasm</keyword>
<evidence type="ECO:0000256" key="5">
    <source>
        <dbReference type="ARBA" id="ARBA00023054"/>
    </source>
</evidence>
<dbReference type="GO" id="GO:0030705">
    <property type="term" value="P:cytoskeleton-dependent intracellular transport"/>
    <property type="evidence" value="ECO:0007669"/>
    <property type="project" value="InterPro"/>
</dbReference>
<evidence type="ECO:0000313" key="10">
    <source>
        <dbReference type="Ensembl" id="ENSSTUP00000043697.1"/>
    </source>
</evidence>
<dbReference type="GO" id="GO:0031122">
    <property type="term" value="P:cytoplasmic microtubule organization"/>
    <property type="evidence" value="ECO:0007669"/>
    <property type="project" value="InterPro"/>
</dbReference>
<evidence type="ECO:0000256" key="3">
    <source>
        <dbReference type="ARBA" id="ARBA00022490"/>
    </source>
</evidence>
<dbReference type="Pfam" id="PF19047">
    <property type="entry name" value="HOOK_N"/>
    <property type="match status" value="1"/>
</dbReference>
<dbReference type="Pfam" id="PF05622">
    <property type="entry name" value="HOOK"/>
    <property type="match status" value="1"/>
</dbReference>
<accession>A0A673ZA74</accession>
<dbReference type="FunFam" id="1.10.418.10:FF:000024">
    <property type="entry name" value="Hook homolog 3 (Drosophila)"/>
    <property type="match status" value="1"/>
</dbReference>
<reference evidence="10" key="2">
    <citation type="submission" date="2025-09" db="UniProtKB">
        <authorList>
            <consortium name="Ensembl"/>
        </authorList>
    </citation>
    <scope>IDENTIFICATION</scope>
</reference>
<dbReference type="InParanoid" id="A0A673ZA74"/>
<evidence type="ECO:0000256" key="7">
    <source>
        <dbReference type="SAM" id="Coils"/>
    </source>
</evidence>
<sequence>MSLDKAKLCDSLLNWLQTFQVPSCTSKQDLMSGVAIAHVLHRIDPSWFNEAWLGRIKEESEANWRLKVSNLKKILQSMLEYYHDVLGHQIADEHLPDINLIGEFGDVTELGKLVQLVLGCAVSCEKKQEQIQQIMTLEESDQHVVMTAIQELLAKEPTVPGSPETYGDFDYQSRKYYFLSEEVEAKEDLGQRCRDLEHQLAAVLEEKSSLQVETQSLREKLSLSDPQDASTTITGKKLLLLQSQMEQLQEENYRLENSRDDMRVRGEILERDVLDLTHRNDELTSLAQEAQTLKDEMDILRHSSDRVSRLEALVETYKRKLEDLGDLRRQVRLLEERNTVYMQRTCELEEELRRANSVRTELDTYKRQVHELHTKHSSEALKAEKWQFEYKNLQDKYDALLKEKERLISERDTLRETNDELRCAQVQQKGLNQPGGLCEDSGTVGNLASEMMPTEFKETVVRLQSENKMLCVQEESYRQRLVEVQGQLEESQRSQNTLETQNRLNQQQISELRSQVEHLQKALQEQGSKAEDSSLLKKKLEEHLEKLHEAHSDLQKKREVIDDLEPKADGNMGKKIDELQEILKKKDEDMKLMEERYKRYVEKARTVIKTLDPKQPPLTVSPDVQALKNQLTERDRKIQHLEHDYEKSRSRHDQEEKLIISAWYNMGMALHQKVVGERSGPSNQAQSFLAQQRQSTHARRGLTARHQPR</sequence>
<dbReference type="OMA" id="WRAKANQ"/>
<proteinExistence type="inferred from homology"/>
<evidence type="ECO:0000256" key="2">
    <source>
        <dbReference type="ARBA" id="ARBA00006946"/>
    </source>
</evidence>
<evidence type="ECO:0000256" key="1">
    <source>
        <dbReference type="ARBA" id="ARBA00004245"/>
    </source>
</evidence>
<dbReference type="SUPFAM" id="SSF116907">
    <property type="entry name" value="Hook domain"/>
    <property type="match status" value="1"/>
</dbReference>
<feature type="compositionally biased region" description="Polar residues" evidence="8">
    <location>
        <begin position="680"/>
        <end position="695"/>
    </location>
</feature>
<protein>
    <submittedName>
        <fullName evidence="10">Hook microtubule tethering protein 2</fullName>
    </submittedName>
</protein>
<keyword evidence="5 7" id="KW-0175">Coiled coil</keyword>
<comment type="similarity">
    <text evidence="2">Belongs to the hook family.</text>
</comment>
<dbReference type="GO" id="GO:0051959">
    <property type="term" value="F:dynein light intermediate chain binding"/>
    <property type="evidence" value="ECO:0007669"/>
    <property type="project" value="TreeGrafter"/>
</dbReference>
<dbReference type="PROSITE" id="PS50021">
    <property type="entry name" value="CH"/>
    <property type="match status" value="1"/>
</dbReference>
<organism evidence="10 11">
    <name type="scientific">Salmo trutta</name>
    <name type="common">Brown trout</name>
    <dbReference type="NCBI Taxonomy" id="8032"/>
    <lineage>
        <taxon>Eukaryota</taxon>
        <taxon>Metazoa</taxon>
        <taxon>Chordata</taxon>
        <taxon>Craniata</taxon>
        <taxon>Vertebrata</taxon>
        <taxon>Euteleostomi</taxon>
        <taxon>Actinopterygii</taxon>
        <taxon>Neopterygii</taxon>
        <taxon>Teleostei</taxon>
        <taxon>Protacanthopterygii</taxon>
        <taxon>Salmoniformes</taxon>
        <taxon>Salmonidae</taxon>
        <taxon>Salmoninae</taxon>
        <taxon>Salmo</taxon>
    </lineage>
</organism>
<evidence type="ECO:0000256" key="4">
    <source>
        <dbReference type="ARBA" id="ARBA00022701"/>
    </source>
</evidence>
<dbReference type="GO" id="GO:0005813">
    <property type="term" value="C:centrosome"/>
    <property type="evidence" value="ECO:0007669"/>
    <property type="project" value="TreeGrafter"/>
</dbReference>
<dbReference type="PANTHER" id="PTHR18947:SF37">
    <property type="entry name" value="PROTEIN HOOK HOMOLOG 2"/>
    <property type="match status" value="1"/>
</dbReference>
<gene>
    <name evidence="10" type="primary">HOOK2</name>
</gene>
<feature type="domain" description="Calponin-homology (CH)" evidence="9">
    <location>
        <begin position="6"/>
        <end position="121"/>
    </location>
</feature>
<dbReference type="GO" id="GO:0010256">
    <property type="term" value="P:endomembrane system organization"/>
    <property type="evidence" value="ECO:0007669"/>
    <property type="project" value="UniProtKB-ARBA"/>
</dbReference>
<dbReference type="GO" id="GO:0008017">
    <property type="term" value="F:microtubule binding"/>
    <property type="evidence" value="ECO:0007669"/>
    <property type="project" value="InterPro"/>
</dbReference>
<dbReference type="GO" id="GO:0005737">
    <property type="term" value="C:cytoplasm"/>
    <property type="evidence" value="ECO:0007669"/>
    <property type="project" value="TreeGrafter"/>
</dbReference>
<feature type="region of interest" description="Disordered" evidence="8">
    <location>
        <begin position="677"/>
        <end position="709"/>
    </location>
</feature>
<dbReference type="InterPro" id="IPR001715">
    <property type="entry name" value="CH_dom"/>
</dbReference>
<dbReference type="InterPro" id="IPR036872">
    <property type="entry name" value="CH_dom_sf"/>
</dbReference>
<dbReference type="InterPro" id="IPR008636">
    <property type="entry name" value="Hook_C"/>
</dbReference>
<name>A0A673ZA74_SALTR</name>
<dbReference type="GO" id="GO:0005874">
    <property type="term" value="C:microtubule"/>
    <property type="evidence" value="ECO:0007669"/>
    <property type="project" value="UniProtKB-KW"/>
</dbReference>
<evidence type="ECO:0000256" key="6">
    <source>
        <dbReference type="ARBA" id="ARBA00023212"/>
    </source>
</evidence>
<dbReference type="PANTHER" id="PTHR18947">
    <property type="entry name" value="HOOK PROTEINS"/>
    <property type="match status" value="1"/>
</dbReference>
<keyword evidence="11" id="KW-1185">Reference proteome</keyword>
<evidence type="ECO:0000313" key="11">
    <source>
        <dbReference type="Proteomes" id="UP000472277"/>
    </source>
</evidence>
<keyword evidence="4" id="KW-0493">Microtubule</keyword>
<feature type="coiled-coil region" evidence="7">
    <location>
        <begin position="474"/>
        <end position="658"/>
    </location>
</feature>
<dbReference type="GeneTree" id="ENSGT00940000160152"/>
<dbReference type="Gene3D" id="1.10.418.10">
    <property type="entry name" value="Calponin-like domain"/>
    <property type="match status" value="1"/>
</dbReference>
<dbReference type="InterPro" id="IPR043936">
    <property type="entry name" value="HOOK_N"/>
</dbReference>
<feature type="compositionally biased region" description="Basic residues" evidence="8">
    <location>
        <begin position="696"/>
        <end position="709"/>
    </location>
</feature>
<reference evidence="10" key="1">
    <citation type="submission" date="2025-08" db="UniProtKB">
        <authorList>
            <consortium name="Ensembl"/>
        </authorList>
    </citation>
    <scope>IDENTIFICATION</scope>
</reference>
<evidence type="ECO:0000256" key="8">
    <source>
        <dbReference type="SAM" id="MobiDB-lite"/>
    </source>
</evidence>